<evidence type="ECO:0000256" key="4">
    <source>
        <dbReference type="ARBA" id="ARBA00023163"/>
    </source>
</evidence>
<evidence type="ECO:0000313" key="7">
    <source>
        <dbReference type="Proteomes" id="UP001256827"/>
    </source>
</evidence>
<dbReference type="SUPFAM" id="SSF53850">
    <property type="entry name" value="Periplasmic binding protein-like II"/>
    <property type="match status" value="1"/>
</dbReference>
<dbReference type="Gene3D" id="3.40.190.290">
    <property type="match status" value="1"/>
</dbReference>
<dbReference type="RefSeq" id="WP_310774150.1">
    <property type="nucleotide sequence ID" value="NZ_CP134050.1"/>
</dbReference>
<organism evidence="6 7">
    <name type="scientific">Brevibacillus brevis</name>
    <name type="common">Bacillus brevis</name>
    <dbReference type="NCBI Taxonomy" id="1393"/>
    <lineage>
        <taxon>Bacteria</taxon>
        <taxon>Bacillati</taxon>
        <taxon>Bacillota</taxon>
        <taxon>Bacilli</taxon>
        <taxon>Bacillales</taxon>
        <taxon>Paenibacillaceae</taxon>
        <taxon>Brevibacillus</taxon>
    </lineage>
</organism>
<dbReference type="Proteomes" id="UP001256827">
    <property type="component" value="Chromosome"/>
</dbReference>
<dbReference type="PRINTS" id="PR00039">
    <property type="entry name" value="HTHLYSR"/>
</dbReference>
<keyword evidence="4" id="KW-0804">Transcription</keyword>
<dbReference type="EMBL" id="CP134050">
    <property type="protein sequence ID" value="WNC17644.1"/>
    <property type="molecule type" value="Genomic_DNA"/>
</dbReference>
<dbReference type="CDD" id="cd05466">
    <property type="entry name" value="PBP2_LTTR_substrate"/>
    <property type="match status" value="1"/>
</dbReference>
<dbReference type="InterPro" id="IPR036390">
    <property type="entry name" value="WH_DNA-bd_sf"/>
</dbReference>
<sequence>MKMNMNNLRIFAIVADKLNITEASKELFISQPAVSKAVKNLETSLNVRLFLRDKHHGLVLTETGKEILALARQMLALEDKIVQIADQENNLLRGKVKIGSFPAASTNLLPDAIALFRSSYPLVRIELAEGTSSQIKEWVDHRTVDVGIVASPFDGFDFEAIIQDHMVAVIPKHHPLQRENKIDIEAYRDEIIYCKGGHETALSAVLLKNQIALSDNLTVQTADTLLQLVAKNLGIGIISNFTLSSVAHDLLVKDTHPKITRDIGIISRSFEEASPAVKKFVDIICRLSRDRQKKSFSSSFLGATITENGLKNEEGEHGSVT</sequence>
<dbReference type="InterPro" id="IPR000847">
    <property type="entry name" value="LysR_HTH_N"/>
</dbReference>
<evidence type="ECO:0000256" key="3">
    <source>
        <dbReference type="ARBA" id="ARBA00023125"/>
    </source>
</evidence>
<keyword evidence="3" id="KW-0238">DNA-binding</keyword>
<dbReference type="Gene3D" id="1.10.10.10">
    <property type="entry name" value="Winged helix-like DNA-binding domain superfamily/Winged helix DNA-binding domain"/>
    <property type="match status" value="1"/>
</dbReference>
<evidence type="ECO:0000259" key="5">
    <source>
        <dbReference type="PROSITE" id="PS50931"/>
    </source>
</evidence>
<comment type="similarity">
    <text evidence="1">Belongs to the LysR transcriptional regulatory family.</text>
</comment>
<evidence type="ECO:0000256" key="2">
    <source>
        <dbReference type="ARBA" id="ARBA00023015"/>
    </source>
</evidence>
<accession>A0ABY9TCQ3</accession>
<dbReference type="SUPFAM" id="SSF46785">
    <property type="entry name" value="Winged helix' DNA-binding domain"/>
    <property type="match status" value="1"/>
</dbReference>
<name>A0ABY9TCQ3_BREBE</name>
<dbReference type="InterPro" id="IPR005119">
    <property type="entry name" value="LysR_subst-bd"/>
</dbReference>
<dbReference type="PANTHER" id="PTHR30427:SF1">
    <property type="entry name" value="TRANSCRIPTIONAL ACTIVATOR PROTEIN LYSR"/>
    <property type="match status" value="1"/>
</dbReference>
<dbReference type="PANTHER" id="PTHR30427">
    <property type="entry name" value="TRANSCRIPTIONAL ACTIVATOR PROTEIN LYSR"/>
    <property type="match status" value="1"/>
</dbReference>
<proteinExistence type="inferred from homology"/>
<protein>
    <submittedName>
        <fullName evidence="6">LysR family transcriptional regulator</fullName>
    </submittedName>
</protein>
<dbReference type="Pfam" id="PF00126">
    <property type="entry name" value="HTH_1"/>
    <property type="match status" value="1"/>
</dbReference>
<feature type="domain" description="HTH lysR-type" evidence="5">
    <location>
        <begin position="3"/>
        <end position="61"/>
    </location>
</feature>
<keyword evidence="2" id="KW-0805">Transcription regulation</keyword>
<dbReference type="PROSITE" id="PS50931">
    <property type="entry name" value="HTH_LYSR"/>
    <property type="match status" value="1"/>
</dbReference>
<reference evidence="6 7" key="1">
    <citation type="submission" date="2023-09" db="EMBL/GenBank/DDBJ databases">
        <title>Complete Genome and Methylome dissection of Bacillus brevis NEB573 original source of BbsI restriction endonuclease.</title>
        <authorList>
            <person name="Fomenkov A."/>
            <person name="Roberts R.D."/>
        </authorList>
    </citation>
    <scope>NUCLEOTIDE SEQUENCE [LARGE SCALE GENOMIC DNA]</scope>
    <source>
        <strain evidence="6 7">NEB573</strain>
    </source>
</reference>
<gene>
    <name evidence="6" type="ORF">RGB73_05620</name>
</gene>
<evidence type="ECO:0000313" key="6">
    <source>
        <dbReference type="EMBL" id="WNC17644.1"/>
    </source>
</evidence>
<dbReference type="InterPro" id="IPR036388">
    <property type="entry name" value="WH-like_DNA-bd_sf"/>
</dbReference>
<keyword evidence="7" id="KW-1185">Reference proteome</keyword>
<dbReference type="Pfam" id="PF03466">
    <property type="entry name" value="LysR_substrate"/>
    <property type="match status" value="1"/>
</dbReference>
<evidence type="ECO:0000256" key="1">
    <source>
        <dbReference type="ARBA" id="ARBA00009437"/>
    </source>
</evidence>